<dbReference type="InterPro" id="IPR050638">
    <property type="entry name" value="AA-Vitamin_Transporters"/>
</dbReference>
<evidence type="ECO:0000259" key="9">
    <source>
        <dbReference type="Pfam" id="PF00892"/>
    </source>
</evidence>
<feature type="transmembrane region" description="Helical" evidence="8">
    <location>
        <begin position="117"/>
        <end position="133"/>
    </location>
</feature>
<comment type="similarity">
    <text evidence="2">Belongs to the EamA transporter family.</text>
</comment>
<protein>
    <submittedName>
        <fullName evidence="10">EamA family transporter RarD</fullName>
    </submittedName>
</protein>
<evidence type="ECO:0000256" key="7">
    <source>
        <dbReference type="ARBA" id="ARBA00023136"/>
    </source>
</evidence>
<evidence type="ECO:0000313" key="10">
    <source>
        <dbReference type="EMBL" id="NNH23560.1"/>
    </source>
</evidence>
<dbReference type="InterPro" id="IPR000620">
    <property type="entry name" value="EamA_dom"/>
</dbReference>
<comment type="caution">
    <text evidence="10">The sequence shown here is derived from an EMBL/GenBank/DDBJ whole genome shotgun (WGS) entry which is preliminary data.</text>
</comment>
<feature type="transmembrane region" description="Helical" evidence="8">
    <location>
        <begin position="200"/>
        <end position="223"/>
    </location>
</feature>
<evidence type="ECO:0000313" key="11">
    <source>
        <dbReference type="Proteomes" id="UP000555552"/>
    </source>
</evidence>
<evidence type="ECO:0000256" key="3">
    <source>
        <dbReference type="ARBA" id="ARBA00022448"/>
    </source>
</evidence>
<dbReference type="PANTHER" id="PTHR32322">
    <property type="entry name" value="INNER MEMBRANE TRANSPORTER"/>
    <property type="match status" value="1"/>
</dbReference>
<organism evidence="10 11">
    <name type="scientific">Pseudokineococcus marinus</name>
    <dbReference type="NCBI Taxonomy" id="351215"/>
    <lineage>
        <taxon>Bacteria</taxon>
        <taxon>Bacillati</taxon>
        <taxon>Actinomycetota</taxon>
        <taxon>Actinomycetes</taxon>
        <taxon>Kineosporiales</taxon>
        <taxon>Kineosporiaceae</taxon>
        <taxon>Pseudokineococcus</taxon>
    </lineage>
</organism>
<keyword evidence="4" id="KW-1003">Cell membrane</keyword>
<feature type="transmembrane region" description="Helical" evidence="8">
    <location>
        <begin position="259"/>
        <end position="276"/>
    </location>
</feature>
<feature type="transmembrane region" description="Helical" evidence="8">
    <location>
        <begin position="168"/>
        <end position="188"/>
    </location>
</feature>
<dbReference type="Proteomes" id="UP000555552">
    <property type="component" value="Unassembled WGS sequence"/>
</dbReference>
<dbReference type="NCBIfam" id="TIGR00688">
    <property type="entry name" value="rarD"/>
    <property type="match status" value="1"/>
</dbReference>
<accession>A0A849BK36</accession>
<keyword evidence="11" id="KW-1185">Reference proteome</keyword>
<feature type="domain" description="EamA" evidence="9">
    <location>
        <begin position="4"/>
        <end position="133"/>
    </location>
</feature>
<sequence length="298" mass="31107">MGAAAYALWGSFPLYFSALAPAGSVEVLVHRVLWSLLLCAVLLAALRGLGDLRALLADRTRTGWLGLAAVTIAANWGVYIYGVQSGNVIEASLGYFVNPLVTVLLGVLLLRERLRPAQWAAVGVGVVAVGVITVDYGRVPWIALVLALTFGSYGLAKNRVGRGTPALVSLTGETLLLAPFALAALVVLEVAGEGTFTSAGPVHTALLVSTGVATTVPLLLFGAAARRVPLTTIGLLQYLTPVLQLLCGVLLLGEEMPPTRWVGFALVWLALVVLTTDTLRAARRRAALARSAVASAHG</sequence>
<feature type="transmembrane region" description="Helical" evidence="8">
    <location>
        <begin position="139"/>
        <end position="156"/>
    </location>
</feature>
<dbReference type="GO" id="GO:0005886">
    <property type="term" value="C:plasma membrane"/>
    <property type="evidence" value="ECO:0007669"/>
    <property type="project" value="UniProtKB-SubCell"/>
</dbReference>
<feature type="domain" description="EamA" evidence="9">
    <location>
        <begin position="142"/>
        <end position="275"/>
    </location>
</feature>
<evidence type="ECO:0000256" key="2">
    <source>
        <dbReference type="ARBA" id="ARBA00007362"/>
    </source>
</evidence>
<feature type="transmembrane region" description="Helical" evidence="8">
    <location>
        <begin position="235"/>
        <end position="253"/>
    </location>
</feature>
<keyword evidence="3" id="KW-0813">Transport</keyword>
<feature type="transmembrane region" description="Helical" evidence="8">
    <location>
        <begin position="93"/>
        <end position="110"/>
    </location>
</feature>
<feature type="transmembrane region" description="Helical" evidence="8">
    <location>
        <begin position="62"/>
        <end position="81"/>
    </location>
</feature>
<feature type="transmembrane region" description="Helical" evidence="8">
    <location>
        <begin position="32"/>
        <end position="50"/>
    </location>
</feature>
<dbReference type="PANTHER" id="PTHR32322:SF2">
    <property type="entry name" value="EAMA DOMAIN-CONTAINING PROTEIN"/>
    <property type="match status" value="1"/>
</dbReference>
<evidence type="ECO:0000256" key="1">
    <source>
        <dbReference type="ARBA" id="ARBA00004651"/>
    </source>
</evidence>
<evidence type="ECO:0000256" key="8">
    <source>
        <dbReference type="SAM" id="Phobius"/>
    </source>
</evidence>
<evidence type="ECO:0000256" key="5">
    <source>
        <dbReference type="ARBA" id="ARBA00022692"/>
    </source>
</evidence>
<proteinExistence type="inferred from homology"/>
<comment type="subcellular location">
    <subcellularLocation>
        <location evidence="1">Cell membrane</location>
        <topology evidence="1">Multi-pass membrane protein</topology>
    </subcellularLocation>
</comment>
<keyword evidence="5 8" id="KW-0812">Transmembrane</keyword>
<dbReference type="InterPro" id="IPR004626">
    <property type="entry name" value="RarD"/>
</dbReference>
<name>A0A849BK36_9ACTN</name>
<dbReference type="Pfam" id="PF00892">
    <property type="entry name" value="EamA"/>
    <property type="match status" value="2"/>
</dbReference>
<reference evidence="10 11" key="1">
    <citation type="submission" date="2020-05" db="EMBL/GenBank/DDBJ databases">
        <title>MicrobeNet Type strains.</title>
        <authorList>
            <person name="Nicholson A.C."/>
        </authorList>
    </citation>
    <scope>NUCLEOTIDE SEQUENCE [LARGE SCALE GENOMIC DNA]</scope>
    <source>
        <strain evidence="10 11">JCM 14547</strain>
    </source>
</reference>
<evidence type="ECO:0000256" key="4">
    <source>
        <dbReference type="ARBA" id="ARBA00022475"/>
    </source>
</evidence>
<gene>
    <name evidence="10" type="primary">rarD</name>
    <name evidence="10" type="ORF">HLB09_10750</name>
</gene>
<dbReference type="SUPFAM" id="SSF103481">
    <property type="entry name" value="Multidrug resistance efflux transporter EmrE"/>
    <property type="match status" value="2"/>
</dbReference>
<dbReference type="AlphaFoldDB" id="A0A849BK36"/>
<dbReference type="EMBL" id="JABEMA010000160">
    <property type="protein sequence ID" value="NNH23560.1"/>
    <property type="molecule type" value="Genomic_DNA"/>
</dbReference>
<evidence type="ECO:0000256" key="6">
    <source>
        <dbReference type="ARBA" id="ARBA00022989"/>
    </source>
</evidence>
<keyword evidence="7 8" id="KW-0472">Membrane</keyword>
<keyword evidence="6 8" id="KW-1133">Transmembrane helix</keyword>
<dbReference type="InterPro" id="IPR037185">
    <property type="entry name" value="EmrE-like"/>
</dbReference>
<dbReference type="RefSeq" id="WP_171203370.1">
    <property type="nucleotide sequence ID" value="NZ_BAAANP010000017.1"/>
</dbReference>